<keyword evidence="1" id="KW-1133">Transmembrane helix</keyword>
<gene>
    <name evidence="2" type="ORF">MM171B00974_0008</name>
</gene>
<dbReference type="AlphaFoldDB" id="A0A6M3ME17"/>
<proteinExistence type="predicted"/>
<sequence length="92" mass="10345">MDDHDEAGVPNIPCYDTMENTYMAGVIGMTIIKVQIQISIIIGCYVRNLYPEPRHLIAIIPLFNLNVTLGFAIIFCNGYLKGVRPKFIKDEA</sequence>
<organism evidence="2">
    <name type="scientific">viral metagenome</name>
    <dbReference type="NCBI Taxonomy" id="1070528"/>
    <lineage>
        <taxon>unclassified sequences</taxon>
        <taxon>metagenomes</taxon>
        <taxon>organismal metagenomes</taxon>
    </lineage>
</organism>
<evidence type="ECO:0000256" key="1">
    <source>
        <dbReference type="SAM" id="Phobius"/>
    </source>
</evidence>
<dbReference type="EMBL" id="MT143817">
    <property type="protein sequence ID" value="QJB02962.1"/>
    <property type="molecule type" value="Genomic_DNA"/>
</dbReference>
<reference evidence="2" key="1">
    <citation type="submission" date="2020-03" db="EMBL/GenBank/DDBJ databases">
        <title>The deep terrestrial virosphere.</title>
        <authorList>
            <person name="Holmfeldt K."/>
            <person name="Nilsson E."/>
            <person name="Simone D."/>
            <person name="Lopez-Fernandez M."/>
            <person name="Wu X."/>
            <person name="de Brujin I."/>
            <person name="Lundin D."/>
            <person name="Andersson A."/>
            <person name="Bertilsson S."/>
            <person name="Dopson M."/>
        </authorList>
    </citation>
    <scope>NUCLEOTIDE SEQUENCE</scope>
    <source>
        <strain evidence="2">MM171B00974</strain>
    </source>
</reference>
<keyword evidence="1" id="KW-0472">Membrane</keyword>
<evidence type="ECO:0000313" key="2">
    <source>
        <dbReference type="EMBL" id="QJB02962.1"/>
    </source>
</evidence>
<protein>
    <submittedName>
        <fullName evidence="2">Uncharacterized protein</fullName>
    </submittedName>
</protein>
<feature type="transmembrane region" description="Helical" evidence="1">
    <location>
        <begin position="58"/>
        <end position="80"/>
    </location>
</feature>
<name>A0A6M3ME17_9ZZZZ</name>
<feature type="transmembrane region" description="Helical" evidence="1">
    <location>
        <begin position="22"/>
        <end position="46"/>
    </location>
</feature>
<keyword evidence="1" id="KW-0812">Transmembrane</keyword>
<accession>A0A6M3ME17</accession>